<dbReference type="RefSeq" id="WP_339589114.1">
    <property type="nucleotide sequence ID" value="NZ_JBBHJZ010000005.1"/>
</dbReference>
<dbReference type="InterPro" id="IPR006311">
    <property type="entry name" value="TAT_signal"/>
</dbReference>
<sequence length="577" mass="64142">MSQFDLTRRALLGAATSAVVVAAAPRAIARAVPVAGEFDKLPKLDELQSGHLRHFRNTLALPDGDWGTMISDDPLHVGDWTGYQYQLSGMAHGLAQAHFHRMPAAPGFFRTDMDRVVRKMLLPEVWQFWFSVSQGSPFFNPDQKEPRKPSWDPIARENIFYSGHLNHVAALYAYLFNDAKYDAPDAFVFHNMQAMGFGKQQVEYGLKSLNDAIYWQFVENGHLGVACQPNAVFLGCNQFPLWGLKWQDTRLGGTRADETVASHIAAWKRFGGFKPGQETPFFWFQEQNHLAHDDGKGFSLDEGPVMTAGNWSQWLMNATMPDYAKSVFDFVAAASLARDSDGSIVVVPPSQTGRPGQRFARGVDVLAGKPVPAIVKKSGKNLAYAGFWGWTALTLSERQDPRLAELLAYADRNMNPTWRDGGLYYPVHDASWEDGRFVGVTPTSGNVNFAYARLNVEDGLHKLYQSHWGAAHFAEPNLSDVSREVDVVRGRYLADRQALVVTVRPHRGAKGAMTMLEFANLTRTGQEWRLEIDGAVVANGNATALARTSIADTTFEAGKLRLTVPVERETTFVVRFA</sequence>
<dbReference type="Proteomes" id="UP001361239">
    <property type="component" value="Unassembled WGS sequence"/>
</dbReference>
<evidence type="ECO:0000259" key="1">
    <source>
        <dbReference type="Pfam" id="PF18566"/>
    </source>
</evidence>
<keyword evidence="3" id="KW-1185">Reference proteome</keyword>
<feature type="domain" description="Linalool dehydratase/isomerase" evidence="1">
    <location>
        <begin position="84"/>
        <end position="430"/>
    </location>
</feature>
<dbReference type="InterPro" id="IPR041411">
    <property type="entry name" value="Ldi"/>
</dbReference>
<dbReference type="EMBL" id="JBBHJZ010000005">
    <property type="protein sequence ID" value="MEJ5979181.1"/>
    <property type="molecule type" value="Genomic_DNA"/>
</dbReference>
<organism evidence="2 3">
    <name type="scientific">Novosphingobium anseongense</name>
    <dbReference type="NCBI Taxonomy" id="3133436"/>
    <lineage>
        <taxon>Bacteria</taxon>
        <taxon>Pseudomonadati</taxon>
        <taxon>Pseudomonadota</taxon>
        <taxon>Alphaproteobacteria</taxon>
        <taxon>Sphingomonadales</taxon>
        <taxon>Sphingomonadaceae</taxon>
        <taxon>Novosphingobium</taxon>
    </lineage>
</organism>
<gene>
    <name evidence="2" type="ORF">WG901_21185</name>
</gene>
<evidence type="ECO:0000313" key="2">
    <source>
        <dbReference type="EMBL" id="MEJ5979181.1"/>
    </source>
</evidence>
<proteinExistence type="predicted"/>
<dbReference type="Pfam" id="PF18566">
    <property type="entry name" value="Ldi"/>
    <property type="match status" value="1"/>
</dbReference>
<comment type="caution">
    <text evidence="2">The sequence shown here is derived from an EMBL/GenBank/DDBJ whole genome shotgun (WGS) entry which is preliminary data.</text>
</comment>
<protein>
    <recommendedName>
        <fullName evidence="1">Linalool dehydratase/isomerase domain-containing protein</fullName>
    </recommendedName>
</protein>
<name>A0ABU8S1D9_9SPHN</name>
<evidence type="ECO:0000313" key="3">
    <source>
        <dbReference type="Proteomes" id="UP001361239"/>
    </source>
</evidence>
<reference evidence="2 3" key="1">
    <citation type="submission" date="2024-03" db="EMBL/GenBank/DDBJ databases">
        <authorList>
            <person name="Jo J.-H."/>
        </authorList>
    </citation>
    <scope>NUCLEOTIDE SEQUENCE [LARGE SCALE GENOMIC DNA]</scope>
    <source>
        <strain evidence="2 3">PS1R-30</strain>
    </source>
</reference>
<dbReference type="PROSITE" id="PS51318">
    <property type="entry name" value="TAT"/>
    <property type="match status" value="1"/>
</dbReference>
<accession>A0ABU8S1D9</accession>